<sequence>MMPVEGRSKEILIVAVVCMSVSFITVCLRSYVRLRLIKAFGWDDGLMVIATVGIPGAHLHYRAAKLTNPKVLNIFLTVCAIVGAKEGIGRKLTDFRSMDDLHRAMLWWWLGQLIYMWASGVAKVSIALALLRLTVRQSHRIILWTAICASVTVGLVFWFFMVLQCHPVSEFWERTGRGQCLDTSVLLAVAYVYSSICAACDLALGLLPILLVRKLQINPRTKIALGATLSMGCVACLALIIRIPFLPSYKDLDFLYSTYQIDLWSFLELGLGITAGSLVTLRPLLRKFLDHGASSTPKAPYAYTYTTRSGGTGRKPRSRSRGSFPFSSFSRSRTEKDQDLEVELVDAAWRPDVHGVERSATAMAMATVVGGGGGGVGDLGAGRGRERGKSDSQESLTGMGFQYENTVGGVVGGGQWGTDVVGSERMVRVQKSFYVTETERRV</sequence>
<reference evidence="1" key="1">
    <citation type="submission" date="2018-02" db="EMBL/GenBank/DDBJ databases">
        <title>The genomes of Aspergillus section Nigri reveals drivers in fungal speciation.</title>
        <authorList>
            <consortium name="DOE Joint Genome Institute"/>
            <person name="Vesth T.C."/>
            <person name="Nybo J."/>
            <person name="Theobald S."/>
            <person name="Brandl J."/>
            <person name="Frisvad J.C."/>
            <person name="Nielsen K.F."/>
            <person name="Lyhne E.K."/>
            <person name="Kogle M.E."/>
            <person name="Kuo A."/>
            <person name="Riley R."/>
            <person name="Clum A."/>
            <person name="Nolan M."/>
            <person name="Lipzen A."/>
            <person name="Salamov A."/>
            <person name="Henrissat B."/>
            <person name="Wiebenga A."/>
            <person name="De vries R.P."/>
            <person name="Grigoriev I.V."/>
            <person name="Mortensen U.H."/>
            <person name="Andersen M.R."/>
            <person name="Baker S.E."/>
        </authorList>
    </citation>
    <scope>NUCLEOTIDE SEQUENCE</scope>
    <source>
        <strain evidence="1">CBS 621.78</strain>
    </source>
</reference>
<dbReference type="Proteomes" id="UP000249057">
    <property type="component" value="Unassembled WGS sequence"/>
</dbReference>
<organism evidence="1 2">
    <name type="scientific">Aspergillus brunneoviolaceus CBS 621.78</name>
    <dbReference type="NCBI Taxonomy" id="1450534"/>
    <lineage>
        <taxon>Eukaryota</taxon>
        <taxon>Fungi</taxon>
        <taxon>Dikarya</taxon>
        <taxon>Ascomycota</taxon>
        <taxon>Pezizomycotina</taxon>
        <taxon>Eurotiomycetes</taxon>
        <taxon>Eurotiomycetidae</taxon>
        <taxon>Eurotiales</taxon>
        <taxon>Aspergillaceae</taxon>
        <taxon>Aspergillus</taxon>
        <taxon>Aspergillus subgen. Circumdati</taxon>
    </lineage>
</organism>
<gene>
    <name evidence="1" type="ORF">BO95DRAFT_462077</name>
</gene>
<proteinExistence type="predicted"/>
<accession>A0ACD1GDR0</accession>
<evidence type="ECO:0000313" key="2">
    <source>
        <dbReference type="Proteomes" id="UP000249057"/>
    </source>
</evidence>
<keyword evidence="2" id="KW-1185">Reference proteome</keyword>
<protein>
    <submittedName>
        <fullName evidence="1">Uncharacterized protein</fullName>
    </submittedName>
</protein>
<dbReference type="EMBL" id="KZ825330">
    <property type="protein sequence ID" value="RAH47367.1"/>
    <property type="molecule type" value="Genomic_DNA"/>
</dbReference>
<name>A0ACD1GDR0_9EURO</name>
<evidence type="ECO:0000313" key="1">
    <source>
        <dbReference type="EMBL" id="RAH47367.1"/>
    </source>
</evidence>